<dbReference type="PRINTS" id="PR01433">
    <property type="entry name" value="POLYCYSTIN2"/>
</dbReference>
<keyword evidence="12" id="KW-1185">Reference proteome</keyword>
<feature type="transmembrane region" description="Helical" evidence="8">
    <location>
        <begin position="235"/>
        <end position="255"/>
    </location>
</feature>
<evidence type="ECO:0000256" key="8">
    <source>
        <dbReference type="SAM" id="Phobius"/>
    </source>
</evidence>
<name>A0A2T7PWF9_POMCA</name>
<dbReference type="GO" id="GO:0050982">
    <property type="term" value="P:detection of mechanical stimulus"/>
    <property type="evidence" value="ECO:0007669"/>
    <property type="project" value="TreeGrafter"/>
</dbReference>
<evidence type="ECO:0000256" key="4">
    <source>
        <dbReference type="ARBA" id="ARBA00022989"/>
    </source>
</evidence>
<comment type="subcellular location">
    <subcellularLocation>
        <location evidence="1">Membrane</location>
        <topology evidence="1">Multi-pass membrane protein</topology>
    </subcellularLocation>
</comment>
<comment type="similarity">
    <text evidence="2">Belongs to the polycystin family.</text>
</comment>
<dbReference type="GO" id="GO:0016020">
    <property type="term" value="C:membrane"/>
    <property type="evidence" value="ECO:0007669"/>
    <property type="project" value="UniProtKB-SubCell"/>
</dbReference>
<dbReference type="PANTHER" id="PTHR10877">
    <property type="entry name" value="POLYCYSTIN FAMILY MEMBER"/>
    <property type="match status" value="1"/>
</dbReference>
<evidence type="ECO:0000256" key="5">
    <source>
        <dbReference type="ARBA" id="ARBA00023136"/>
    </source>
</evidence>
<feature type="transmembrane region" description="Helical" evidence="8">
    <location>
        <begin position="337"/>
        <end position="358"/>
    </location>
</feature>
<evidence type="ECO:0000259" key="9">
    <source>
        <dbReference type="Pfam" id="PF08016"/>
    </source>
</evidence>
<keyword evidence="4 8" id="KW-1133">Transmembrane helix</keyword>
<dbReference type="EMBL" id="PZQS01000001">
    <property type="protein sequence ID" value="PVD37764.1"/>
    <property type="molecule type" value="Genomic_DNA"/>
</dbReference>
<dbReference type="GO" id="GO:0005262">
    <property type="term" value="F:calcium channel activity"/>
    <property type="evidence" value="ECO:0007669"/>
    <property type="project" value="TreeGrafter"/>
</dbReference>
<dbReference type="Pfam" id="PF20519">
    <property type="entry name" value="Polycystin_dom"/>
    <property type="match status" value="1"/>
</dbReference>
<sequence length="501" mass="56927">MMEVIRECNIGYEILKQEEADFDVGWQPKTSSSSSNSTESWYHYTPASDINGYPYYGKLAIYSGGGYLAPLKGSKDELKTFMKKLENEKWIDRYTRAVFVEFTTYNAQVNLFGIATILAEFHATGGAVTSYRLEPAMLLPYMSSAMLFQLVCEGVFCLFILFFAVNLIRAFIKEKLAFFTGFWNLVELGIVCMSLTAIVIYFYRLIETNKLTARFKETQGLDYIKFQYVGYWNELFTYMVGWTVFFATLKFLRLLRFNRRMSMLASTLRMGRKSMLHFGIIFGIVFLAFSQLFFLNYMTVDIQYSTFVGSVVSGILMMMGKYDIYTLIMAEPVWSQIFVILFVVSVAFILANMFVTILEETFGAVRDDIQKQSNDYEIVDFMLSRFKQWTGLASNRPTTLTPDDLNEMRHRQYAKEGALAGGDSNVDNFPRRIDRLLNSISNVYMSDQESLGALLDKKTFRGSSVAPSGTTFVRSGALPDPGAPPGGAKPRSGSLAKVHTH</sequence>
<evidence type="ECO:0000256" key="3">
    <source>
        <dbReference type="ARBA" id="ARBA00022692"/>
    </source>
</evidence>
<evidence type="ECO:0000256" key="6">
    <source>
        <dbReference type="ARBA" id="ARBA00023180"/>
    </source>
</evidence>
<evidence type="ECO:0000313" key="12">
    <source>
        <dbReference type="Proteomes" id="UP000245119"/>
    </source>
</evidence>
<feature type="transmembrane region" description="Helical" evidence="8">
    <location>
        <begin position="138"/>
        <end position="164"/>
    </location>
</feature>
<keyword evidence="3 8" id="KW-0812">Transmembrane</keyword>
<dbReference type="InterPro" id="IPR046791">
    <property type="entry name" value="Polycystin_dom"/>
</dbReference>
<feature type="domain" description="Polycystin" evidence="10">
    <location>
        <begin position="3"/>
        <end position="138"/>
    </location>
</feature>
<dbReference type="AlphaFoldDB" id="A0A2T7PWF9"/>
<proteinExistence type="inferred from homology"/>
<feature type="transmembrane region" description="Helical" evidence="8">
    <location>
        <begin position="176"/>
        <end position="203"/>
    </location>
</feature>
<dbReference type="PANTHER" id="PTHR10877:SF150">
    <property type="entry name" value="REJ DOMAIN-CONTAINING PROTEIN"/>
    <property type="match status" value="1"/>
</dbReference>
<feature type="compositionally biased region" description="Polar residues" evidence="7">
    <location>
        <begin position="464"/>
        <end position="473"/>
    </location>
</feature>
<keyword evidence="6" id="KW-0325">Glycoprotein</keyword>
<accession>A0A2T7PWF9</accession>
<dbReference type="OrthoDB" id="10050421at2759"/>
<protein>
    <submittedName>
        <fullName evidence="11">Uncharacterized protein</fullName>
    </submittedName>
</protein>
<feature type="domain" description="Polycystin cation channel PKD1/PKD2" evidence="9">
    <location>
        <begin position="142"/>
        <end position="364"/>
    </location>
</feature>
<dbReference type="Proteomes" id="UP000245119">
    <property type="component" value="Linkage Group LG1"/>
</dbReference>
<keyword evidence="5 8" id="KW-0472">Membrane</keyword>
<feature type="compositionally biased region" description="Low complexity" evidence="7">
    <location>
        <begin position="475"/>
        <end position="494"/>
    </location>
</feature>
<feature type="transmembrane region" description="Helical" evidence="8">
    <location>
        <begin position="276"/>
        <end position="298"/>
    </location>
</feature>
<comment type="caution">
    <text evidence="11">The sequence shown here is derived from an EMBL/GenBank/DDBJ whole genome shotgun (WGS) entry which is preliminary data.</text>
</comment>
<dbReference type="InterPro" id="IPR051223">
    <property type="entry name" value="Polycystin"/>
</dbReference>
<dbReference type="GO" id="GO:0005509">
    <property type="term" value="F:calcium ion binding"/>
    <property type="evidence" value="ECO:0007669"/>
    <property type="project" value="InterPro"/>
</dbReference>
<dbReference type="InterPro" id="IPR013122">
    <property type="entry name" value="PKD1_2_channel"/>
</dbReference>
<feature type="region of interest" description="Disordered" evidence="7">
    <location>
        <begin position="464"/>
        <end position="501"/>
    </location>
</feature>
<organism evidence="11 12">
    <name type="scientific">Pomacea canaliculata</name>
    <name type="common">Golden apple snail</name>
    <dbReference type="NCBI Taxonomy" id="400727"/>
    <lineage>
        <taxon>Eukaryota</taxon>
        <taxon>Metazoa</taxon>
        <taxon>Spiralia</taxon>
        <taxon>Lophotrochozoa</taxon>
        <taxon>Mollusca</taxon>
        <taxon>Gastropoda</taxon>
        <taxon>Caenogastropoda</taxon>
        <taxon>Architaenioglossa</taxon>
        <taxon>Ampullarioidea</taxon>
        <taxon>Ampullariidae</taxon>
        <taxon>Pomacea</taxon>
    </lineage>
</organism>
<evidence type="ECO:0000313" key="11">
    <source>
        <dbReference type="EMBL" id="PVD37764.1"/>
    </source>
</evidence>
<evidence type="ECO:0000256" key="1">
    <source>
        <dbReference type="ARBA" id="ARBA00004141"/>
    </source>
</evidence>
<dbReference type="InterPro" id="IPR003915">
    <property type="entry name" value="PKD_2"/>
</dbReference>
<reference evidence="11 12" key="1">
    <citation type="submission" date="2018-04" db="EMBL/GenBank/DDBJ databases">
        <title>The genome of golden apple snail Pomacea canaliculata provides insight into stress tolerance and invasive adaptation.</title>
        <authorList>
            <person name="Liu C."/>
            <person name="Liu B."/>
            <person name="Ren Y."/>
            <person name="Zhang Y."/>
            <person name="Wang H."/>
            <person name="Li S."/>
            <person name="Jiang F."/>
            <person name="Yin L."/>
            <person name="Zhang G."/>
            <person name="Qian W."/>
            <person name="Fan W."/>
        </authorList>
    </citation>
    <scope>NUCLEOTIDE SEQUENCE [LARGE SCALE GENOMIC DNA]</scope>
    <source>
        <strain evidence="11">SZHN2017</strain>
        <tissue evidence="11">Muscle</tissue>
    </source>
</reference>
<dbReference type="STRING" id="400727.A0A2T7PWF9"/>
<gene>
    <name evidence="11" type="ORF">C0Q70_00365</name>
</gene>
<evidence type="ECO:0000259" key="10">
    <source>
        <dbReference type="Pfam" id="PF20519"/>
    </source>
</evidence>
<evidence type="ECO:0000256" key="7">
    <source>
        <dbReference type="SAM" id="MobiDB-lite"/>
    </source>
</evidence>
<dbReference type="Pfam" id="PF08016">
    <property type="entry name" value="PKD_channel"/>
    <property type="match status" value="1"/>
</dbReference>
<evidence type="ECO:0000256" key="2">
    <source>
        <dbReference type="ARBA" id="ARBA00007200"/>
    </source>
</evidence>